<accession>A0ABR0F3W3</accession>
<gene>
    <name evidence="2" type="ORF">PRZ48_002316</name>
</gene>
<dbReference type="PANTHER" id="PTHR17630:SF105">
    <property type="entry name" value="DIENELACTONE HYDROLASE FAMILY PROTEIN (AFU_ORTHOLOGUE AFUA_4G08790)"/>
    <property type="match status" value="1"/>
</dbReference>
<keyword evidence="3" id="KW-1185">Reference proteome</keyword>
<dbReference type="PANTHER" id="PTHR17630">
    <property type="entry name" value="DIENELACTONE HYDROLASE"/>
    <property type="match status" value="1"/>
</dbReference>
<dbReference type="Gene3D" id="3.40.50.1820">
    <property type="entry name" value="alpha/beta hydrolase"/>
    <property type="match status" value="1"/>
</dbReference>
<name>A0ABR0F3W3_ZASCE</name>
<sequence length="288" mass="31548">MSTLKPCCATGSLHTGEPKGRIAKVHGLDCYISDAPSGTPVKGIIVIIPDAFGWTFPNNRVLSDDYAKRGFTVYLPEFMDGFVMPPDIMDSMKAFSATGLWGNLAKVGHFGYMVRNFVPFLYYCRAGVAGPKVYDFLKALKRNEAKDLPIGTAGFCWGGQFVTALCHDEIKADDGGRLTVAGFVAHPSFLKYPGDIEKIVLPYSCAASEIDPQMSAENAKQTEEILKSKTAETKGKGIEHEFVMYHGVHHGFAVRADEDAKHEAEAGKKAEEQAVNWFTKWFANPPPS</sequence>
<protein>
    <recommendedName>
        <fullName evidence="1">Dienelactone hydrolase domain-containing protein</fullName>
    </recommendedName>
</protein>
<dbReference type="InterPro" id="IPR002925">
    <property type="entry name" value="Dienelactn_hydro"/>
</dbReference>
<organism evidence="2 3">
    <name type="scientific">Zasmidium cellare</name>
    <name type="common">Wine cellar mold</name>
    <name type="synonym">Racodium cellare</name>
    <dbReference type="NCBI Taxonomy" id="395010"/>
    <lineage>
        <taxon>Eukaryota</taxon>
        <taxon>Fungi</taxon>
        <taxon>Dikarya</taxon>
        <taxon>Ascomycota</taxon>
        <taxon>Pezizomycotina</taxon>
        <taxon>Dothideomycetes</taxon>
        <taxon>Dothideomycetidae</taxon>
        <taxon>Mycosphaerellales</taxon>
        <taxon>Mycosphaerellaceae</taxon>
        <taxon>Zasmidium</taxon>
    </lineage>
</organism>
<dbReference type="EMBL" id="JAXOVC010000001">
    <property type="protein sequence ID" value="KAK4508577.1"/>
    <property type="molecule type" value="Genomic_DNA"/>
</dbReference>
<evidence type="ECO:0000313" key="2">
    <source>
        <dbReference type="EMBL" id="KAK4508577.1"/>
    </source>
</evidence>
<reference evidence="2 3" key="1">
    <citation type="journal article" date="2023" name="G3 (Bethesda)">
        <title>A chromosome-level genome assembly of Zasmidium syzygii isolated from banana leaves.</title>
        <authorList>
            <person name="van Westerhoven A.C."/>
            <person name="Mehrabi R."/>
            <person name="Talebi R."/>
            <person name="Steentjes M.B.F."/>
            <person name="Corcolon B."/>
            <person name="Chong P.A."/>
            <person name="Kema G.H.J."/>
            <person name="Seidl M.F."/>
        </authorList>
    </citation>
    <scope>NUCLEOTIDE SEQUENCE [LARGE SCALE GENOMIC DNA]</scope>
    <source>
        <strain evidence="2 3">P124</strain>
    </source>
</reference>
<dbReference type="Pfam" id="PF01738">
    <property type="entry name" value="DLH"/>
    <property type="match status" value="1"/>
</dbReference>
<evidence type="ECO:0000313" key="3">
    <source>
        <dbReference type="Proteomes" id="UP001305779"/>
    </source>
</evidence>
<evidence type="ECO:0000259" key="1">
    <source>
        <dbReference type="Pfam" id="PF01738"/>
    </source>
</evidence>
<dbReference type="SUPFAM" id="SSF53474">
    <property type="entry name" value="alpha/beta-Hydrolases"/>
    <property type="match status" value="1"/>
</dbReference>
<dbReference type="Proteomes" id="UP001305779">
    <property type="component" value="Unassembled WGS sequence"/>
</dbReference>
<dbReference type="InterPro" id="IPR029058">
    <property type="entry name" value="AB_hydrolase_fold"/>
</dbReference>
<comment type="caution">
    <text evidence="2">The sequence shown here is derived from an EMBL/GenBank/DDBJ whole genome shotgun (WGS) entry which is preliminary data.</text>
</comment>
<proteinExistence type="predicted"/>
<feature type="domain" description="Dienelactone hydrolase" evidence="1">
    <location>
        <begin position="36"/>
        <end position="280"/>
    </location>
</feature>